<evidence type="ECO:0000313" key="2">
    <source>
        <dbReference type="Proteomes" id="UP000648352"/>
    </source>
</evidence>
<organism evidence="1 2">
    <name type="scientific">Microbacterium pullorum</name>
    <dbReference type="NCBI Taxonomy" id="2762236"/>
    <lineage>
        <taxon>Bacteria</taxon>
        <taxon>Bacillati</taxon>
        <taxon>Actinomycetota</taxon>
        <taxon>Actinomycetes</taxon>
        <taxon>Micrococcales</taxon>
        <taxon>Microbacteriaceae</taxon>
        <taxon>Microbacterium</taxon>
    </lineage>
</organism>
<proteinExistence type="predicted"/>
<evidence type="ECO:0000313" key="1">
    <source>
        <dbReference type="EMBL" id="MBD7957730.1"/>
    </source>
</evidence>
<dbReference type="Proteomes" id="UP000648352">
    <property type="component" value="Unassembled WGS sequence"/>
</dbReference>
<dbReference type="Gene3D" id="3.40.190.10">
    <property type="entry name" value="Periplasmic binding protein-like II"/>
    <property type="match status" value="2"/>
</dbReference>
<dbReference type="EMBL" id="JACSQP010000004">
    <property type="protein sequence ID" value="MBD7957730.1"/>
    <property type="molecule type" value="Genomic_DNA"/>
</dbReference>
<name>A0ABR8S2N4_9MICO</name>
<gene>
    <name evidence="1" type="ORF">H9651_08775</name>
</gene>
<reference evidence="1 2" key="1">
    <citation type="submission" date="2020-08" db="EMBL/GenBank/DDBJ databases">
        <title>A Genomic Blueprint of the Chicken Gut Microbiome.</title>
        <authorList>
            <person name="Gilroy R."/>
            <person name="Ravi A."/>
            <person name="Getino M."/>
            <person name="Pursley I."/>
            <person name="Horton D.L."/>
            <person name="Alikhan N.-F."/>
            <person name="Baker D."/>
            <person name="Gharbi K."/>
            <person name="Hall N."/>
            <person name="Watson M."/>
            <person name="Adriaenssens E.M."/>
            <person name="Foster-Nyarko E."/>
            <person name="Jarju S."/>
            <person name="Secka A."/>
            <person name="Antonio M."/>
            <person name="Oren A."/>
            <person name="Chaudhuri R."/>
            <person name="La Ragione R.M."/>
            <person name="Hildebrand F."/>
            <person name="Pallen M.J."/>
        </authorList>
    </citation>
    <scope>NUCLEOTIDE SEQUENCE [LARGE SCALE GENOMIC DNA]</scope>
    <source>
        <strain evidence="1 2">Sa4CUA7</strain>
    </source>
</reference>
<dbReference type="SUPFAM" id="SSF53850">
    <property type="entry name" value="Periplasmic binding protein-like II"/>
    <property type="match status" value="1"/>
</dbReference>
<comment type="caution">
    <text evidence="1">The sequence shown here is derived from an EMBL/GenBank/DDBJ whole genome shotgun (WGS) entry which is preliminary data.</text>
</comment>
<accession>A0ABR8S2N4</accession>
<sequence>MARYRGLTWDHPRGRLALERAAAGAITATGEPLIEWDVQSLEGFESAPIAATAARYDVIVLDHPHLGEALAQDSLQPLDELFDPHWLAGLDEASVGPSIESYRMANRLWALPLDAATQVAVRAPERVTRSPQSWQDVDRLADEVPVALSLAGPHAFLSFASLCAAMGAPGSVDPGSGFVHRSTGIAALELLRGIAERMPKGTTAQNPIGLLERMRTERDIAYIPLIYGYVTYATGQDPLVFDDAPAGPDGHRGSTIGGTGFALSARREMGDDLLTHLRGLLEPDAQRSFIPQHAGQPSRRDAWTDPTVNAAAGNFYRRTLATIESAWVRPRVDGFIAFQSAASALVRAAILGDADPDHTLSHLDVEFDRLGASSPAERTIA</sequence>
<dbReference type="RefSeq" id="WP_191718895.1">
    <property type="nucleotide sequence ID" value="NZ_JACSQP010000004.1"/>
</dbReference>
<protein>
    <submittedName>
        <fullName evidence="1">Extracellular solute-binding protein</fullName>
    </submittedName>
</protein>
<keyword evidence="2" id="KW-1185">Reference proteome</keyword>